<evidence type="ECO:0000313" key="2">
    <source>
        <dbReference type="EMBL" id="GAH36847.1"/>
    </source>
</evidence>
<protein>
    <submittedName>
        <fullName evidence="2">Uncharacterized protein</fullName>
    </submittedName>
</protein>
<accession>X1EW94</accession>
<proteinExistence type="predicted"/>
<organism evidence="2">
    <name type="scientific">marine sediment metagenome</name>
    <dbReference type="NCBI Taxonomy" id="412755"/>
    <lineage>
        <taxon>unclassified sequences</taxon>
        <taxon>metagenomes</taxon>
        <taxon>ecological metagenomes</taxon>
    </lineage>
</organism>
<evidence type="ECO:0000256" key="1">
    <source>
        <dbReference type="SAM" id="MobiDB-lite"/>
    </source>
</evidence>
<sequence length="52" mass="5734">MHNQTPSLAEQPNPVPLHPLDQEELELTGDLVNLPLLVNPAILDRLRSPPCS</sequence>
<feature type="non-terminal residue" evidence="2">
    <location>
        <position position="52"/>
    </location>
</feature>
<dbReference type="EMBL" id="BARU01012084">
    <property type="protein sequence ID" value="GAH36847.1"/>
    <property type="molecule type" value="Genomic_DNA"/>
</dbReference>
<dbReference type="AlphaFoldDB" id="X1EW94"/>
<feature type="compositionally biased region" description="Polar residues" evidence="1">
    <location>
        <begin position="1"/>
        <end position="10"/>
    </location>
</feature>
<feature type="region of interest" description="Disordered" evidence="1">
    <location>
        <begin position="1"/>
        <end position="21"/>
    </location>
</feature>
<name>X1EW94_9ZZZZ</name>
<gene>
    <name evidence="2" type="ORF">S03H2_22438</name>
</gene>
<comment type="caution">
    <text evidence="2">The sequence shown here is derived from an EMBL/GenBank/DDBJ whole genome shotgun (WGS) entry which is preliminary data.</text>
</comment>
<reference evidence="2" key="1">
    <citation type="journal article" date="2014" name="Front. Microbiol.">
        <title>High frequency of phylogenetically diverse reductive dehalogenase-homologous genes in deep subseafloor sedimentary metagenomes.</title>
        <authorList>
            <person name="Kawai M."/>
            <person name="Futagami T."/>
            <person name="Toyoda A."/>
            <person name="Takaki Y."/>
            <person name="Nishi S."/>
            <person name="Hori S."/>
            <person name="Arai W."/>
            <person name="Tsubouchi T."/>
            <person name="Morono Y."/>
            <person name="Uchiyama I."/>
            <person name="Ito T."/>
            <person name="Fujiyama A."/>
            <person name="Inagaki F."/>
            <person name="Takami H."/>
        </authorList>
    </citation>
    <scope>NUCLEOTIDE SEQUENCE</scope>
    <source>
        <strain evidence="2">Expedition CK06-06</strain>
    </source>
</reference>